<dbReference type="InterPro" id="IPR050964">
    <property type="entry name" value="Striated_Muscle_Regulatory"/>
</dbReference>
<gene>
    <name evidence="4" type="ORF">GALL_253550</name>
</gene>
<dbReference type="SUPFAM" id="SSF49265">
    <property type="entry name" value="Fibronectin type III"/>
    <property type="match status" value="3"/>
</dbReference>
<sequence>MRGSWRHRKGAVASTALVSVFSTAAIGLAMAYPGTPSTQVKLNDGGVWVTNAALSLLGHLNFQAGELDSSLRATSNNFDVLQHAGAVILDDTGSGTASPVNVATVALTSTTPMPAGAVMVLGGQTVAITAPDAAKKKTTLWVLAADQVASFDATQIKPTAVFNGPAAVTVGEDGTAWAAVPAAGELDRYQVGSAPESRSLPGVAADAALQVTTVGQHVVVLDASAGTVSVDDGGLVTVAGAKDARLQQPGPDAAAVEVASATALLDVPLNGGNTIQHSAGGTGVPAAPVRLNGCTYAVWSGSARYVRDCDGAAHDVALDIPNAGNGELRFRVNRDVVALNNLATGAVWLTNAALTQVNNWSDVTPPKQDANKDQAATTSQDQQLPDRTKANQNPIAVDDHFGVRPGRTAVLPVLANDSDPDGDVLVAQAKTQPSFGTLQAIRGGEAFQLAVPEKATGSASFTYTALDGRGGQADANVTLEVHGWNTESAPVQDRISTLVVEQGKSATINVLPGWSDPDGDNLFVQSVASTTADQVRSTPDGQVTFTDVGTSSGRKKVVVVVSDGQKTTEGELDVEVRSPGEQPPVANADHVSTVVGRAVTVSPLANDTDANGDPLRLAKVEDRTDLQVTKDFTTGTFTVTAQTAGTYYLTYVVTDGPSTATGLVRIDVAEAGATAGAPIAVRDIGMLTAGGTVYVDPLANDVDPAGGVLVVQGVTMPAGSPLTAAVIEHHLLRISAQSALTGPASFTYTVSNGTASATGEVVVLPVPAAATIQPPVAVADTATVRVGDVVSVPVLANDSSPSGATLTVVHDLAQKPEQGTAFVANNQVRFQAPDTATTVHLIYEVTDPAGQTASAQVTITVRAADAAHNSPPKPADVTARALAGQTIRIPVSLDGIDPDGDSVQLVGIGSAPAKGRVVAVGESWLDYEASKDGAGTDQFTYTVQDRLGARASATVLVGIAPAASTNQPPVAVPDTVTARPGRSLAVPVLANDVDPDGDTLTLVKGSLEVSDTSVKATVSGDRVDLTTPNKTEVLTVYYGVTDSKTGTVTGSLTVTVDPNAPLLAPIARDDQLTADQVANKTSATVNVLGNDEDPDGNVADLKVASPVAGVKVTADGSLQVPVTDTAQAILYTVTDVDGLVGSAFVWVPGAHDSRPRLKTTEPVKVDSGATLQLKLADYVQVAPGKTPRVTTAASVSALHGNGSPVLIDATTLAFTSAKNYFGAAAVTFEVTDGTGPDDPNGHTAVLTIPITVNPPANQPPTFTGSIVQIAPGENPVVVDLAALTTDPDPGDLAKMSYTLEGQPGSGLTVAVNGQKLTASAGVDVPKGTAVTVKLKVSDGTTTPVDGTLTLNVVASTRPLASANDDIVANARQGAPVTVDVLANDQNPFPNTPLTLVGSPVVETGTGTATVSGTQVQVTPAKDFVGTMVVRYRVQDATKDVDRQVDGRIKLTVQGRPAAPATPQVTAVRSTTVVLSWPAPANNGATITGYTVKSSAGQTYPCPATTCTLNGLTNNVDYTFTVVATNAVGDSNPSPASASARPDAKPTAPGTPVLTFGDKSLTITWTAPTGYSGSPVQSYTLEISPPPPSGAGQKTGITGTSYQWTGLENGVPYQVRVQAINRAPDPSDWSANSASEIPAGVPDAPAQPTTTRLDPVGSQAQLQVAWVAPKDNGDAVASYTVNVLRGGAAVSSLKVAGGTTTQAITLDTNVTDYTFTVAATNKAGTSTVSPASAPRRAFVAPGAVSSLTATPGDNAVTLTYGAASGNGATASEVAYQYQVNGGAWLAMPADQVIRSGVGNNGTYTIGVRAITNLDGVSYAGPVTTSAAVAPFGPPGTPGASASGNATTVTLNWSPPARNGRDFHLETSVDGGGWTNVGAGGGSTTVGNGYSQTHSIRVRTVDVAGQTSPEASASASSGPPPPPPPSASVGKGSKLSTVCGGGCNYVVVNVANFPAGTYKLNFWTDNGGTGIFYTENVTLPANGSTGTDVYFGYSGSQVWVEIVGVATSPHYTW</sequence>
<feature type="region of interest" description="Disordered" evidence="2">
    <location>
        <begin position="1529"/>
        <end position="1554"/>
    </location>
</feature>
<dbReference type="NCBIfam" id="NF012211">
    <property type="entry name" value="tand_rpt_95"/>
    <property type="match status" value="3"/>
</dbReference>
<comment type="caution">
    <text evidence="4">The sequence shown here is derived from an EMBL/GenBank/DDBJ whole genome shotgun (WGS) entry which is preliminary data.</text>
</comment>
<feature type="compositionally biased region" description="Low complexity" evidence="2">
    <location>
        <begin position="1530"/>
        <end position="1540"/>
    </location>
</feature>
<feature type="domain" description="Fibronectin type-III" evidence="3">
    <location>
        <begin position="1547"/>
        <end position="1639"/>
    </location>
</feature>
<dbReference type="CDD" id="cd00063">
    <property type="entry name" value="FN3"/>
    <property type="match status" value="3"/>
</dbReference>
<dbReference type="PROSITE" id="PS50853">
    <property type="entry name" value="FN3"/>
    <property type="match status" value="4"/>
</dbReference>
<feature type="domain" description="Fibronectin type-III" evidence="3">
    <location>
        <begin position="1832"/>
        <end position="1919"/>
    </location>
</feature>
<dbReference type="Gene3D" id="2.60.40.10">
    <property type="entry name" value="Immunoglobulins"/>
    <property type="match status" value="3"/>
</dbReference>
<dbReference type="InterPro" id="IPR003961">
    <property type="entry name" value="FN3_dom"/>
</dbReference>
<feature type="compositionally biased region" description="Low complexity" evidence="2">
    <location>
        <begin position="1906"/>
        <end position="1915"/>
    </location>
</feature>
<organism evidence="4">
    <name type="scientific">mine drainage metagenome</name>
    <dbReference type="NCBI Taxonomy" id="410659"/>
    <lineage>
        <taxon>unclassified sequences</taxon>
        <taxon>metagenomes</taxon>
        <taxon>ecological metagenomes</taxon>
    </lineage>
</organism>
<evidence type="ECO:0000256" key="1">
    <source>
        <dbReference type="ARBA" id="ARBA00022737"/>
    </source>
</evidence>
<dbReference type="Gene3D" id="2.60.40.2810">
    <property type="match status" value="2"/>
</dbReference>
<evidence type="ECO:0000313" key="4">
    <source>
        <dbReference type="EMBL" id="OIQ92684.1"/>
    </source>
</evidence>
<keyword evidence="1" id="KW-0677">Repeat</keyword>
<dbReference type="Pfam" id="PF00041">
    <property type="entry name" value="fn3"/>
    <property type="match status" value="2"/>
</dbReference>
<feature type="compositionally biased region" description="Polar residues" evidence="2">
    <location>
        <begin position="374"/>
        <end position="383"/>
    </location>
</feature>
<dbReference type="InterPro" id="IPR041690">
    <property type="entry name" value="Cadherin_5"/>
</dbReference>
<feature type="domain" description="Fibronectin type-III" evidence="3">
    <location>
        <begin position="1643"/>
        <end position="1741"/>
    </location>
</feature>
<dbReference type="SMART" id="SM00060">
    <property type="entry name" value="FN3"/>
    <property type="match status" value="5"/>
</dbReference>
<dbReference type="PANTHER" id="PTHR13817">
    <property type="entry name" value="TITIN"/>
    <property type="match status" value="1"/>
</dbReference>
<feature type="domain" description="Fibronectin type-III" evidence="3">
    <location>
        <begin position="1458"/>
        <end position="1546"/>
    </location>
</feature>
<dbReference type="Pfam" id="PF17963">
    <property type="entry name" value="Big_9"/>
    <property type="match status" value="8"/>
</dbReference>
<proteinExistence type="predicted"/>
<dbReference type="InterPro" id="IPR036116">
    <property type="entry name" value="FN3_sf"/>
</dbReference>
<feature type="region of interest" description="Disordered" evidence="2">
    <location>
        <begin position="360"/>
        <end position="390"/>
    </location>
</feature>
<dbReference type="PANTHER" id="PTHR13817:SF73">
    <property type="entry name" value="FIBRONECTIN TYPE-III DOMAIN-CONTAINING PROTEIN"/>
    <property type="match status" value="1"/>
</dbReference>
<feature type="region of interest" description="Disordered" evidence="2">
    <location>
        <begin position="1902"/>
        <end position="1930"/>
    </location>
</feature>
<accession>A0A1J5RKQ0</accession>
<evidence type="ECO:0000256" key="2">
    <source>
        <dbReference type="SAM" id="MobiDB-lite"/>
    </source>
</evidence>
<reference evidence="4" key="1">
    <citation type="submission" date="2016-10" db="EMBL/GenBank/DDBJ databases">
        <title>Sequence of Gallionella enrichment culture.</title>
        <authorList>
            <person name="Poehlein A."/>
            <person name="Muehling M."/>
            <person name="Daniel R."/>
        </authorList>
    </citation>
    <scope>NUCLEOTIDE SEQUENCE</scope>
</reference>
<dbReference type="EMBL" id="MLJW01000225">
    <property type="protein sequence ID" value="OIQ92684.1"/>
    <property type="molecule type" value="Genomic_DNA"/>
</dbReference>
<feature type="region of interest" description="Disordered" evidence="2">
    <location>
        <begin position="1624"/>
        <end position="1648"/>
    </location>
</feature>
<evidence type="ECO:0000259" key="3">
    <source>
        <dbReference type="PROSITE" id="PS50853"/>
    </source>
</evidence>
<name>A0A1J5RKQ0_9ZZZZ</name>
<dbReference type="Pfam" id="PF17892">
    <property type="entry name" value="Cadherin_5"/>
    <property type="match status" value="1"/>
</dbReference>
<protein>
    <submittedName>
        <fullName evidence="4">Fibronectin type III domain protein</fullName>
    </submittedName>
</protein>
<dbReference type="InterPro" id="IPR013783">
    <property type="entry name" value="Ig-like_fold"/>
</dbReference>